<comment type="caution">
    <text evidence="2">The sequence shown here is derived from an EMBL/GenBank/DDBJ whole genome shotgun (WGS) entry which is preliminary data.</text>
</comment>
<evidence type="ECO:0000313" key="5">
    <source>
        <dbReference type="Proteomes" id="UP000663829"/>
    </source>
</evidence>
<evidence type="ECO:0008006" key="6">
    <source>
        <dbReference type="Google" id="ProtNLM"/>
    </source>
</evidence>
<protein>
    <recommendedName>
        <fullName evidence="6">Serine protease</fullName>
    </recommendedName>
</protein>
<keyword evidence="5" id="KW-1185">Reference proteome</keyword>
<organism evidence="2 5">
    <name type="scientific">Didymodactylos carnosus</name>
    <dbReference type="NCBI Taxonomy" id="1234261"/>
    <lineage>
        <taxon>Eukaryota</taxon>
        <taxon>Metazoa</taxon>
        <taxon>Spiralia</taxon>
        <taxon>Gnathifera</taxon>
        <taxon>Rotifera</taxon>
        <taxon>Eurotatoria</taxon>
        <taxon>Bdelloidea</taxon>
        <taxon>Philodinida</taxon>
        <taxon>Philodinidae</taxon>
        <taxon>Didymodactylos</taxon>
    </lineage>
</organism>
<dbReference type="EMBL" id="CAJNOK010001834">
    <property type="protein sequence ID" value="CAF0832191.1"/>
    <property type="molecule type" value="Genomic_DNA"/>
</dbReference>
<name>A0A814FLC7_9BILA</name>
<accession>A0A814FLC7</accession>
<proteinExistence type="predicted"/>
<dbReference type="EMBL" id="CAJNOQ010002863">
    <property type="protein sequence ID" value="CAF0982885.1"/>
    <property type="molecule type" value="Genomic_DNA"/>
</dbReference>
<evidence type="ECO:0000313" key="1">
    <source>
        <dbReference type="EMBL" id="CAF0832191.1"/>
    </source>
</evidence>
<evidence type="ECO:0000313" key="3">
    <source>
        <dbReference type="EMBL" id="CAF3616752.1"/>
    </source>
</evidence>
<dbReference type="Proteomes" id="UP000663829">
    <property type="component" value="Unassembled WGS sequence"/>
</dbReference>
<dbReference type="EMBL" id="CAJOBA010001834">
    <property type="protein sequence ID" value="CAF3616752.1"/>
    <property type="molecule type" value="Genomic_DNA"/>
</dbReference>
<dbReference type="SUPFAM" id="SSF50494">
    <property type="entry name" value="Trypsin-like serine proteases"/>
    <property type="match status" value="1"/>
</dbReference>
<gene>
    <name evidence="2" type="ORF">GPM918_LOCUS12845</name>
    <name evidence="1" type="ORF">OVA965_LOCUS6201</name>
    <name evidence="4" type="ORF">SRO942_LOCUS12845</name>
    <name evidence="3" type="ORF">TMI583_LOCUS6197</name>
</gene>
<dbReference type="Proteomes" id="UP000677228">
    <property type="component" value="Unassembled WGS sequence"/>
</dbReference>
<dbReference type="InterPro" id="IPR009003">
    <property type="entry name" value="Peptidase_S1_PA"/>
</dbReference>
<evidence type="ECO:0000313" key="2">
    <source>
        <dbReference type="EMBL" id="CAF0982885.1"/>
    </source>
</evidence>
<evidence type="ECO:0000313" key="4">
    <source>
        <dbReference type="EMBL" id="CAF3755321.1"/>
    </source>
</evidence>
<sequence length="181" mass="21090">MERAFWENTNSLKQTYPFNSTMSGYKVDLPYFVKNEITNVDIIPYINLLAPLIVRIGMEYYIDPETKTWSYATGIFIDKTHILTCAHIMDPVERKNRLYPLTDIRCTNYSVAKSHLLSPQNDPNLKLKIVVRGNHLSTSEISQPEWDIALLEVIERDQQHCLEMIFNYPYVFPGISKQKIS</sequence>
<dbReference type="Proteomes" id="UP000682733">
    <property type="component" value="Unassembled WGS sequence"/>
</dbReference>
<dbReference type="AlphaFoldDB" id="A0A814FLC7"/>
<reference evidence="2" key="1">
    <citation type="submission" date="2021-02" db="EMBL/GenBank/DDBJ databases">
        <authorList>
            <person name="Nowell W R."/>
        </authorList>
    </citation>
    <scope>NUCLEOTIDE SEQUENCE</scope>
</reference>
<dbReference type="EMBL" id="CAJOBC010002863">
    <property type="protein sequence ID" value="CAF3755321.1"/>
    <property type="molecule type" value="Genomic_DNA"/>
</dbReference>
<dbReference type="Proteomes" id="UP000681722">
    <property type="component" value="Unassembled WGS sequence"/>
</dbReference>